<dbReference type="PANTHER" id="PTHR23025">
    <property type="entry name" value="TRIACYLGLYCEROL LIPASE"/>
    <property type="match status" value="1"/>
</dbReference>
<keyword evidence="6" id="KW-1185">Reference proteome</keyword>
<dbReference type="SUPFAM" id="SSF53474">
    <property type="entry name" value="alpha/beta-Hydrolases"/>
    <property type="match status" value="1"/>
</dbReference>
<feature type="active site" evidence="1">
    <location>
        <position position="320"/>
    </location>
</feature>
<dbReference type="InterPro" id="IPR033140">
    <property type="entry name" value="Lipase_GDXG_put_SER_AS"/>
</dbReference>
<dbReference type="Pfam" id="PF07859">
    <property type="entry name" value="Abhydrolase_3"/>
    <property type="match status" value="2"/>
</dbReference>
<feature type="signal peptide" evidence="3">
    <location>
        <begin position="1"/>
        <end position="35"/>
    </location>
</feature>
<feature type="region of interest" description="Disordered" evidence="2">
    <location>
        <begin position="810"/>
        <end position="869"/>
    </location>
</feature>
<gene>
    <name evidence="5" type="ORF">IWQ62_000233</name>
</gene>
<feature type="compositionally biased region" description="Polar residues" evidence="2">
    <location>
        <begin position="438"/>
        <end position="447"/>
    </location>
</feature>
<dbReference type="GO" id="GO:0004771">
    <property type="term" value="F:sterol ester esterase activity"/>
    <property type="evidence" value="ECO:0007669"/>
    <property type="project" value="TreeGrafter"/>
</dbReference>
<comment type="caution">
    <text evidence="5">The sequence shown here is derived from an EMBL/GenBank/DDBJ whole genome shotgun (WGS) entry which is preliminary data.</text>
</comment>
<name>A0A9W8EAD5_9FUNG</name>
<dbReference type="PROSITE" id="PS01174">
    <property type="entry name" value="LIPASE_GDXG_SER"/>
    <property type="match status" value="1"/>
</dbReference>
<feature type="domain" description="Alpha/beta hydrolase fold-3" evidence="4">
    <location>
        <begin position="488"/>
        <end position="568"/>
    </location>
</feature>
<dbReference type="InterPro" id="IPR029058">
    <property type="entry name" value="AB_hydrolase_fold"/>
</dbReference>
<proteinExistence type="predicted"/>
<evidence type="ECO:0000256" key="1">
    <source>
        <dbReference type="PROSITE-ProRule" id="PRU10038"/>
    </source>
</evidence>
<evidence type="ECO:0000313" key="6">
    <source>
        <dbReference type="Proteomes" id="UP001150925"/>
    </source>
</evidence>
<dbReference type="Gene3D" id="3.40.50.1820">
    <property type="entry name" value="alpha/beta hydrolase"/>
    <property type="match status" value="2"/>
</dbReference>
<dbReference type="PANTHER" id="PTHR23025:SF3">
    <property type="entry name" value="HORMONE-SENSITIVE LIPASE"/>
    <property type="match status" value="1"/>
</dbReference>
<sequence>MLDHLLGRPSVTWNRTQSLLLTVASLTLLLRRSSANPRTSWLPHWLTRLNDYLKRHDPWKLVLATWTIQYLWQRLFLILGLGEVEPLERMYDPGYFRATWVFTALDAGFWTAMRVQPSWLRQMASVVFTVIYLCYPQLADEKVRRIRRRVTVDHLRASWEKGKHPLIRLATRLRCPKLTVCHDLTIDRPSRLRPSQHQDLQRYPFRVRVFYTGSLSQFRQARSLVYHIPGGGFVAMDPICHEDYLSRWAQKLQVPIVSINYRKAPEFPFPYALEECFDFYRLLVETNGSCIGMRGWSPTDSDNSASPLVSPLRIILAGDSAGANLAAGVMIQTLEHPELSQPIPHLEIKRLTRPSGLLLVYGCFDFNISSWMSEGDYQRLRNLTDTPSSDWNTRNHIHHWSPLATQPGTYGRRRKARSRTISGEMVGFDPKATRRLSRNPSPTSSYASLIDHHDHSNYHYQNSTPSSTATDTDADKDHQNTTTRLTMSSRTYYFNDRILTLDLLRAMVILYIGSNRRPDFARNYYLSPVVAPDYLLAQFPPTHFICGEKDPFVDDTVVLASRIREAKRALADQLPSAPTLYNGHQSIGGDRVLKTRAVSAGVLHKAERGTTDGKAAPVDRERYQQGLSPLTPINPPSKTRPRFFTGGDDPQVLPEQATLHSQRISPVERLQQPSDPHSDSPRQAHHSHWFTLLNHTPLEQLRWLTTTPTPVHIIEGVSHAFLQMLAVYPKVERLVEHMAQSLETMLTTSDPFLQELNVSHPDRDQESHTQATHTDPQHPIVRPNRHCHSASDNLSFRRSTSALPLLTLTSDHPAGITPRMHRCLSPDDKSSTVQVNNSNNNGNNNGNGNDRLSTQGLSRTTRSSESAAVPGTIQTRFLIHRRRLDMVSALGTVPKVDIPRR</sequence>
<feature type="region of interest" description="Disordered" evidence="2">
    <location>
        <begin position="624"/>
        <end position="685"/>
    </location>
</feature>
<feature type="compositionally biased region" description="Low complexity" evidence="2">
    <location>
        <begin position="836"/>
        <end position="849"/>
    </location>
</feature>
<feature type="domain" description="Alpha/beta hydrolase fold-3" evidence="4">
    <location>
        <begin position="227"/>
        <end position="368"/>
    </location>
</feature>
<evidence type="ECO:0000256" key="3">
    <source>
        <dbReference type="SAM" id="SignalP"/>
    </source>
</evidence>
<dbReference type="InterPro" id="IPR013094">
    <property type="entry name" value="AB_hydrolase_3"/>
</dbReference>
<dbReference type="EMBL" id="JANBPY010000008">
    <property type="protein sequence ID" value="KAJ1970028.1"/>
    <property type="molecule type" value="Genomic_DNA"/>
</dbReference>
<protein>
    <recommendedName>
        <fullName evidence="4">Alpha/beta hydrolase fold-3 domain-containing protein</fullName>
    </recommendedName>
</protein>
<dbReference type="GO" id="GO:0004806">
    <property type="term" value="F:triacylglycerol lipase activity"/>
    <property type="evidence" value="ECO:0007669"/>
    <property type="project" value="TreeGrafter"/>
</dbReference>
<accession>A0A9W8EAD5</accession>
<feature type="region of interest" description="Disordered" evidence="2">
    <location>
        <begin position="760"/>
        <end position="792"/>
    </location>
</feature>
<evidence type="ECO:0000256" key="2">
    <source>
        <dbReference type="SAM" id="MobiDB-lite"/>
    </source>
</evidence>
<feature type="chain" id="PRO_5040849011" description="Alpha/beta hydrolase fold-3 domain-containing protein" evidence="3">
    <location>
        <begin position="36"/>
        <end position="901"/>
    </location>
</feature>
<feature type="region of interest" description="Disordered" evidence="2">
    <location>
        <begin position="402"/>
        <end position="482"/>
    </location>
</feature>
<dbReference type="AlphaFoldDB" id="A0A9W8EAD5"/>
<dbReference type="GO" id="GO:0019433">
    <property type="term" value="P:triglyceride catabolic process"/>
    <property type="evidence" value="ECO:0007669"/>
    <property type="project" value="TreeGrafter"/>
</dbReference>
<dbReference type="GO" id="GO:0005829">
    <property type="term" value="C:cytosol"/>
    <property type="evidence" value="ECO:0007669"/>
    <property type="project" value="TreeGrafter"/>
</dbReference>
<organism evidence="5 6">
    <name type="scientific">Dispira parvispora</name>
    <dbReference type="NCBI Taxonomy" id="1520584"/>
    <lineage>
        <taxon>Eukaryota</taxon>
        <taxon>Fungi</taxon>
        <taxon>Fungi incertae sedis</taxon>
        <taxon>Zoopagomycota</taxon>
        <taxon>Kickxellomycotina</taxon>
        <taxon>Dimargaritomycetes</taxon>
        <taxon>Dimargaritales</taxon>
        <taxon>Dimargaritaceae</taxon>
        <taxon>Dispira</taxon>
    </lineage>
</organism>
<reference evidence="5" key="1">
    <citation type="submission" date="2022-07" db="EMBL/GenBank/DDBJ databases">
        <title>Phylogenomic reconstructions and comparative analyses of Kickxellomycotina fungi.</title>
        <authorList>
            <person name="Reynolds N.K."/>
            <person name="Stajich J.E."/>
            <person name="Barry K."/>
            <person name="Grigoriev I.V."/>
            <person name="Crous P."/>
            <person name="Smith M.E."/>
        </authorList>
    </citation>
    <scope>NUCLEOTIDE SEQUENCE</scope>
    <source>
        <strain evidence="5">RSA 1196</strain>
    </source>
</reference>
<dbReference type="Proteomes" id="UP001150925">
    <property type="component" value="Unassembled WGS sequence"/>
</dbReference>
<keyword evidence="3" id="KW-0732">Signal</keyword>
<evidence type="ECO:0000313" key="5">
    <source>
        <dbReference type="EMBL" id="KAJ1970028.1"/>
    </source>
</evidence>
<feature type="compositionally biased region" description="Polar residues" evidence="2">
    <location>
        <begin position="850"/>
        <end position="866"/>
    </location>
</feature>
<dbReference type="OrthoDB" id="5570009at2759"/>
<evidence type="ECO:0000259" key="4">
    <source>
        <dbReference type="Pfam" id="PF07859"/>
    </source>
</evidence>